<evidence type="ECO:0000259" key="8">
    <source>
        <dbReference type="Pfam" id="PF07282"/>
    </source>
</evidence>
<dbReference type="Pfam" id="PF12323">
    <property type="entry name" value="HTH_OrfB_IS605"/>
    <property type="match status" value="1"/>
</dbReference>
<dbReference type="InterPro" id="IPR001959">
    <property type="entry name" value="Transposase"/>
</dbReference>
<protein>
    <submittedName>
        <fullName evidence="10">Transposase</fullName>
    </submittedName>
</protein>
<feature type="domain" description="Cas12f1-like TNB" evidence="8">
    <location>
        <begin position="331"/>
        <end position="396"/>
    </location>
</feature>
<keyword evidence="4" id="KW-0862">Zinc</keyword>
<accession>A0ABS6A035</accession>
<dbReference type="NCBIfam" id="NF040570">
    <property type="entry name" value="guided_TnpB"/>
    <property type="match status" value="1"/>
</dbReference>
<reference evidence="10 11" key="1">
    <citation type="journal article" date="2021" name="ISME J.">
        <title>Genomic evolution of the class Acidithiobacillia: deep-branching Proteobacteria living in extreme acidic conditions.</title>
        <authorList>
            <person name="Moya-Beltran A."/>
            <person name="Beard S."/>
            <person name="Rojas-Villalobos C."/>
            <person name="Issotta F."/>
            <person name="Gallardo Y."/>
            <person name="Ulloa R."/>
            <person name="Giaveno A."/>
            <person name="Degli Esposti M."/>
            <person name="Johnson D.B."/>
            <person name="Quatrini R."/>
        </authorList>
    </citation>
    <scope>NUCLEOTIDE SEQUENCE [LARGE SCALE GENOMIC DNA]</scope>
    <source>
        <strain evidence="10 11">RW2</strain>
    </source>
</reference>
<dbReference type="InterPro" id="IPR021027">
    <property type="entry name" value="Transposase_put_HTH"/>
</dbReference>
<comment type="similarity">
    <text evidence="1">In the C-terminal section; belongs to the transposase 35 family.</text>
</comment>
<evidence type="ECO:0000259" key="9">
    <source>
        <dbReference type="Pfam" id="PF12323"/>
    </source>
</evidence>
<keyword evidence="3" id="KW-0479">Metal-binding</keyword>
<keyword evidence="2" id="KW-0815">Transposition</keyword>
<evidence type="ECO:0000256" key="5">
    <source>
        <dbReference type="ARBA" id="ARBA00023125"/>
    </source>
</evidence>
<proteinExistence type="inferred from homology"/>
<keyword evidence="6" id="KW-0233">DNA recombination</keyword>
<evidence type="ECO:0000313" key="11">
    <source>
        <dbReference type="Proteomes" id="UP000755654"/>
    </source>
</evidence>
<evidence type="ECO:0000256" key="4">
    <source>
        <dbReference type="ARBA" id="ARBA00022833"/>
    </source>
</evidence>
<feature type="domain" description="Probable transposase IS891/IS1136/IS1341" evidence="7">
    <location>
        <begin position="183"/>
        <end position="311"/>
    </location>
</feature>
<keyword evidence="5" id="KW-0238">DNA-binding</keyword>
<evidence type="ECO:0000313" key="10">
    <source>
        <dbReference type="EMBL" id="MBU2760294.1"/>
    </source>
</evidence>
<evidence type="ECO:0000256" key="2">
    <source>
        <dbReference type="ARBA" id="ARBA00022578"/>
    </source>
</evidence>
<comment type="caution">
    <text evidence="10">The sequence shown here is derived from an EMBL/GenBank/DDBJ whole genome shotgun (WGS) entry which is preliminary data.</text>
</comment>
<gene>
    <name evidence="10" type="ORF">HAP95_09050</name>
</gene>
<keyword evidence="11" id="KW-1185">Reference proteome</keyword>
<dbReference type="EMBL" id="JAAOMP010000097">
    <property type="protein sequence ID" value="MBU2760294.1"/>
    <property type="molecule type" value="Genomic_DNA"/>
</dbReference>
<dbReference type="Pfam" id="PF07282">
    <property type="entry name" value="Cas12f1-like_TNB"/>
    <property type="match status" value="1"/>
</dbReference>
<sequence>MPYRKVTCRLYPNQDQAEKLGETLGLHCRLYNTALEERIRFYRETGKSLTYVAQAKVLTQWRKQVPALAKVNAQSEQVTLTRLDLAFKAFFRRVKSGETPGFPRFKSERRYPGWGYKTHGDGWKLHPLQGANPLQGTNPTEKAHGRIYLQHIGTIPMRGKARQPGVPVTCEILRKAGKWYASVTLEVETIQRERGTEMAAFDWGLTDFLTIATANGVETVSNPRHLRHQLAELKRLGQEVSRKIRYAQTSSGKKKGFNVSGNLRRAIQHLARLQAKVARQRKDFMHQTSAWLIKRFGALATEALAVKQMVKQGGVHKKGLNREIHAAAPATFLAMTRTKAEEAGSWYEEAPTRQIKPTQRCHGCWELPGKKKTLSDRIHQCDCGLCCGRDENAAKVLLRWLEASLAGREPSDVWSSGSLTALKHETNPIAA</sequence>
<evidence type="ECO:0000256" key="1">
    <source>
        <dbReference type="ARBA" id="ARBA00008761"/>
    </source>
</evidence>
<dbReference type="InterPro" id="IPR010095">
    <property type="entry name" value="Cas12f1-like_TNB"/>
</dbReference>
<feature type="domain" description="Transposase putative helix-turn-helix" evidence="9">
    <location>
        <begin position="4"/>
        <end position="47"/>
    </location>
</feature>
<evidence type="ECO:0000256" key="6">
    <source>
        <dbReference type="ARBA" id="ARBA00023172"/>
    </source>
</evidence>
<dbReference type="Pfam" id="PF01385">
    <property type="entry name" value="OrfB_IS605"/>
    <property type="match status" value="1"/>
</dbReference>
<organism evidence="10 11">
    <name type="scientific">Acidithiobacillus sulfurivorans</name>
    <dbReference type="NCBI Taxonomy" id="1958756"/>
    <lineage>
        <taxon>Bacteria</taxon>
        <taxon>Pseudomonadati</taxon>
        <taxon>Pseudomonadota</taxon>
        <taxon>Acidithiobacillia</taxon>
        <taxon>Acidithiobacillales</taxon>
        <taxon>Acidithiobacillaceae</taxon>
        <taxon>Acidithiobacillus</taxon>
    </lineage>
</organism>
<dbReference type="Proteomes" id="UP000755654">
    <property type="component" value="Unassembled WGS sequence"/>
</dbReference>
<evidence type="ECO:0000259" key="7">
    <source>
        <dbReference type="Pfam" id="PF01385"/>
    </source>
</evidence>
<dbReference type="RefSeq" id="WP_215883919.1">
    <property type="nucleotide sequence ID" value="NZ_JAAOMP010000097.1"/>
</dbReference>
<name>A0ABS6A035_9PROT</name>
<evidence type="ECO:0000256" key="3">
    <source>
        <dbReference type="ARBA" id="ARBA00022723"/>
    </source>
</evidence>